<organism evidence="2 3">
    <name type="scientific">Botryobasidium botryosum (strain FD-172 SS1)</name>
    <dbReference type="NCBI Taxonomy" id="930990"/>
    <lineage>
        <taxon>Eukaryota</taxon>
        <taxon>Fungi</taxon>
        <taxon>Dikarya</taxon>
        <taxon>Basidiomycota</taxon>
        <taxon>Agaricomycotina</taxon>
        <taxon>Agaricomycetes</taxon>
        <taxon>Cantharellales</taxon>
        <taxon>Botryobasidiaceae</taxon>
        <taxon>Botryobasidium</taxon>
    </lineage>
</organism>
<keyword evidence="3" id="KW-1185">Reference proteome</keyword>
<dbReference type="AlphaFoldDB" id="A0A067MS85"/>
<name>A0A067MS85_BOTB1</name>
<dbReference type="OrthoDB" id="3235325at2759"/>
<dbReference type="HOGENOM" id="CLU_532071_0_0_1"/>
<protein>
    <submittedName>
        <fullName evidence="2">Uncharacterized protein</fullName>
    </submittedName>
</protein>
<reference evidence="3" key="1">
    <citation type="journal article" date="2014" name="Proc. Natl. Acad. Sci. U.S.A.">
        <title>Extensive sampling of basidiomycete genomes demonstrates inadequacy of the white-rot/brown-rot paradigm for wood decay fungi.</title>
        <authorList>
            <person name="Riley R."/>
            <person name="Salamov A.A."/>
            <person name="Brown D.W."/>
            <person name="Nagy L.G."/>
            <person name="Floudas D."/>
            <person name="Held B.W."/>
            <person name="Levasseur A."/>
            <person name="Lombard V."/>
            <person name="Morin E."/>
            <person name="Otillar R."/>
            <person name="Lindquist E.A."/>
            <person name="Sun H."/>
            <person name="LaButti K.M."/>
            <person name="Schmutz J."/>
            <person name="Jabbour D."/>
            <person name="Luo H."/>
            <person name="Baker S.E."/>
            <person name="Pisabarro A.G."/>
            <person name="Walton J.D."/>
            <person name="Blanchette R.A."/>
            <person name="Henrissat B."/>
            <person name="Martin F."/>
            <person name="Cullen D."/>
            <person name="Hibbett D.S."/>
            <person name="Grigoriev I.V."/>
        </authorList>
    </citation>
    <scope>NUCLEOTIDE SEQUENCE [LARGE SCALE GENOMIC DNA]</scope>
    <source>
        <strain evidence="3">FD-172 SS1</strain>
    </source>
</reference>
<evidence type="ECO:0000313" key="3">
    <source>
        <dbReference type="Proteomes" id="UP000027195"/>
    </source>
</evidence>
<feature type="compositionally biased region" description="Low complexity" evidence="1">
    <location>
        <begin position="286"/>
        <end position="296"/>
    </location>
</feature>
<accession>A0A067MS85</accession>
<dbReference type="Proteomes" id="UP000027195">
    <property type="component" value="Unassembled WGS sequence"/>
</dbReference>
<feature type="compositionally biased region" description="Low complexity" evidence="1">
    <location>
        <begin position="499"/>
        <end position="512"/>
    </location>
</feature>
<dbReference type="EMBL" id="KL198037">
    <property type="protein sequence ID" value="KDQ14421.1"/>
    <property type="molecule type" value="Genomic_DNA"/>
</dbReference>
<feature type="compositionally biased region" description="Pro residues" evidence="1">
    <location>
        <begin position="339"/>
        <end position="371"/>
    </location>
</feature>
<sequence>MSLDSFPSRPGSSVGADDPSLMSRGRLLSAHLELRGQYNSLRESHALLVNAVGAKMDTMEHGDAVGHSQSTLRDVKTDSLLLDADGLTQKERLLLDALDPALYRHVKFWFKIELTRWAKAKDEKKRREATTFGEQERPQPLHGKASVSQGINIAYPFYENSNGETHDGHQVTAINAYAKQIIYHLLQKGVAPDVWGVAGDSAARIFQSRMYTRFPDLRLCDGHWKVEYIATKLYSGARNYYFKGQARIKIKQETINVDEIRSKRARSNTSAASTSTKKLRADVQDAASAPAEQAEANRLASSLEPEVMYQSKTSAGRAAAPTTSMTTAPVVPAPARASPTPPVPAPPTSPVPASPTPTMPALPTPPMPASPAPTLSMPAHVLVSPTPAPPVPALPASASPAPAPTPGSTTTTTGTSTPILGAPLPLVAPPPRSKRPSQLKKPSLTSKEPKNLFAEVWCEEKLGKGRVDEFNEAWENLDIAKKEEYKALSKLKKDGGNSKRGNSKQGNSKGGN</sequence>
<feature type="compositionally biased region" description="Low complexity" evidence="1">
    <location>
        <begin position="372"/>
        <end position="385"/>
    </location>
</feature>
<feature type="region of interest" description="Disordered" evidence="1">
    <location>
        <begin position="1"/>
        <end position="20"/>
    </location>
</feature>
<dbReference type="STRING" id="930990.A0A067MS85"/>
<feature type="compositionally biased region" description="Low complexity" evidence="1">
    <location>
        <begin position="317"/>
        <end position="338"/>
    </location>
</feature>
<feature type="region of interest" description="Disordered" evidence="1">
    <location>
        <begin position="263"/>
        <end position="451"/>
    </location>
</feature>
<evidence type="ECO:0000256" key="1">
    <source>
        <dbReference type="SAM" id="MobiDB-lite"/>
    </source>
</evidence>
<feature type="compositionally biased region" description="Low complexity" evidence="1">
    <location>
        <begin position="394"/>
        <end position="425"/>
    </location>
</feature>
<feature type="compositionally biased region" description="Low complexity" evidence="1">
    <location>
        <begin position="267"/>
        <end position="276"/>
    </location>
</feature>
<dbReference type="InParanoid" id="A0A067MS85"/>
<gene>
    <name evidence="2" type="ORF">BOTBODRAFT_174626</name>
</gene>
<feature type="region of interest" description="Disordered" evidence="1">
    <location>
        <begin position="490"/>
        <end position="512"/>
    </location>
</feature>
<evidence type="ECO:0000313" key="2">
    <source>
        <dbReference type="EMBL" id="KDQ14421.1"/>
    </source>
</evidence>
<proteinExistence type="predicted"/>